<name>S5TKM1_9BACT</name>
<dbReference type="Gene3D" id="3.30.300.30">
    <property type="match status" value="1"/>
</dbReference>
<dbReference type="SMART" id="SM00823">
    <property type="entry name" value="PKS_PP"/>
    <property type="match status" value="1"/>
</dbReference>
<dbReference type="InterPro" id="IPR006162">
    <property type="entry name" value="Ppantetheine_attach_site"/>
</dbReference>
<evidence type="ECO:0000256" key="2">
    <source>
        <dbReference type="ARBA" id="ARBA00022553"/>
    </source>
</evidence>
<dbReference type="Pfam" id="PF00550">
    <property type="entry name" value="PP-binding"/>
    <property type="match status" value="1"/>
</dbReference>
<dbReference type="AlphaFoldDB" id="S5TKM1"/>
<dbReference type="GO" id="GO:0004467">
    <property type="term" value="F:long-chain fatty acid-CoA ligase activity"/>
    <property type="evidence" value="ECO:0007669"/>
    <property type="project" value="UniProtKB-EC"/>
</dbReference>
<feature type="domain" description="Carrier" evidence="3">
    <location>
        <begin position="533"/>
        <end position="609"/>
    </location>
</feature>
<dbReference type="CDD" id="cd05930">
    <property type="entry name" value="A_NRPS"/>
    <property type="match status" value="1"/>
</dbReference>
<dbReference type="InterPro" id="IPR042099">
    <property type="entry name" value="ANL_N_sf"/>
</dbReference>
<reference evidence="4" key="1">
    <citation type="journal article" date="2013" name="Proc. Natl. Acad. Sci. U.S.A.">
        <title>Mapping gene clusters within arrayed metagenomic libraries to expand the structural diversity of biomedically relevant natural products.</title>
        <authorList>
            <person name="Owen J.G."/>
            <person name="Reddy B.V."/>
            <person name="Ternei M.A."/>
            <person name="Charlop-Powers Z."/>
            <person name="Calle P.Y."/>
            <person name="Kim J.H."/>
            <person name="Brady S.F."/>
        </authorList>
    </citation>
    <scope>NUCLEOTIDE SEQUENCE</scope>
</reference>
<dbReference type="EC" id="6.2.1.3" evidence="4"/>
<evidence type="ECO:0000313" key="4">
    <source>
        <dbReference type="EMBL" id="AGS49470.1"/>
    </source>
</evidence>
<dbReference type="GO" id="GO:0043041">
    <property type="term" value="P:amino acid activation for nonribosomal peptide biosynthetic process"/>
    <property type="evidence" value="ECO:0007669"/>
    <property type="project" value="TreeGrafter"/>
</dbReference>
<dbReference type="PANTHER" id="PTHR45527:SF1">
    <property type="entry name" value="FATTY ACID SYNTHASE"/>
    <property type="match status" value="1"/>
</dbReference>
<dbReference type="GO" id="GO:0044550">
    <property type="term" value="P:secondary metabolite biosynthetic process"/>
    <property type="evidence" value="ECO:0007669"/>
    <property type="project" value="TreeGrafter"/>
</dbReference>
<protein>
    <submittedName>
        <fullName evidence="4">Long-chain-fatty-acid--CoA ligase</fullName>
        <ecNumber evidence="4">6.2.1.3</ecNumber>
    </submittedName>
</protein>
<organism evidence="4">
    <name type="scientific">uncultured bacterium esnapd6</name>
    <dbReference type="NCBI Taxonomy" id="1366613"/>
    <lineage>
        <taxon>Bacteria</taxon>
        <taxon>environmental samples</taxon>
    </lineage>
</organism>
<dbReference type="PROSITE" id="PS50075">
    <property type="entry name" value="CARRIER"/>
    <property type="match status" value="1"/>
</dbReference>
<dbReference type="SUPFAM" id="SSF47336">
    <property type="entry name" value="ACP-like"/>
    <property type="match status" value="1"/>
</dbReference>
<evidence type="ECO:0000256" key="1">
    <source>
        <dbReference type="ARBA" id="ARBA00022450"/>
    </source>
</evidence>
<dbReference type="InterPro" id="IPR020806">
    <property type="entry name" value="PKS_PP-bd"/>
</dbReference>
<dbReference type="InterPro" id="IPR045851">
    <property type="entry name" value="AMP-bd_C_sf"/>
</dbReference>
<proteinExistence type="predicted"/>
<dbReference type="Gene3D" id="1.10.1200.10">
    <property type="entry name" value="ACP-like"/>
    <property type="match status" value="1"/>
</dbReference>
<dbReference type="Pfam" id="PF13193">
    <property type="entry name" value="AMP-binding_C"/>
    <property type="match status" value="1"/>
</dbReference>
<dbReference type="GO" id="GO:0031177">
    <property type="term" value="F:phosphopantetheine binding"/>
    <property type="evidence" value="ECO:0007669"/>
    <property type="project" value="InterPro"/>
</dbReference>
<evidence type="ECO:0000259" key="3">
    <source>
        <dbReference type="PROSITE" id="PS50075"/>
    </source>
</evidence>
<keyword evidence="4" id="KW-0436">Ligase</keyword>
<dbReference type="SUPFAM" id="SSF56801">
    <property type="entry name" value="Acetyl-CoA synthetase-like"/>
    <property type="match status" value="1"/>
</dbReference>
<dbReference type="Pfam" id="PF00501">
    <property type="entry name" value="AMP-binding"/>
    <property type="match status" value="1"/>
</dbReference>
<dbReference type="InterPro" id="IPR025110">
    <property type="entry name" value="AMP-bd_C"/>
</dbReference>
<dbReference type="Gene3D" id="3.40.50.12780">
    <property type="entry name" value="N-terminal domain of ligase-like"/>
    <property type="match status" value="1"/>
</dbReference>
<dbReference type="PANTHER" id="PTHR45527">
    <property type="entry name" value="NONRIBOSOMAL PEPTIDE SYNTHETASE"/>
    <property type="match status" value="1"/>
</dbReference>
<dbReference type="PROSITE" id="PS00012">
    <property type="entry name" value="PHOSPHOPANTETHEINE"/>
    <property type="match status" value="1"/>
</dbReference>
<dbReference type="InterPro" id="IPR000873">
    <property type="entry name" value="AMP-dep_synth/lig_dom"/>
</dbReference>
<keyword evidence="2" id="KW-0597">Phosphoprotein</keyword>
<dbReference type="GO" id="GO:0005737">
    <property type="term" value="C:cytoplasm"/>
    <property type="evidence" value="ECO:0007669"/>
    <property type="project" value="TreeGrafter"/>
</dbReference>
<dbReference type="PROSITE" id="PS00455">
    <property type="entry name" value="AMP_BINDING"/>
    <property type="match status" value="1"/>
</dbReference>
<dbReference type="InterPro" id="IPR020845">
    <property type="entry name" value="AMP-binding_CS"/>
</dbReference>
<dbReference type="InterPro" id="IPR036736">
    <property type="entry name" value="ACP-like_sf"/>
</dbReference>
<dbReference type="InterPro" id="IPR009081">
    <property type="entry name" value="PP-bd_ACP"/>
</dbReference>
<sequence length="615" mass="66591">MTETDAPLTRLAMAVAGTAAGMETEMDEFVPVHRTIADRAAEAPNTPAVTDEWTSLTYRQLTERADELAGVLVRQGLRSGETVAVHMESSAAILVALLAVSRAGGAALMLDVSGPRQWLTGFVERAQPVAWITHENSAEPPFTGTVHRLDEGGRAMAGADGPVPVFPEVGPEDVACLVQTSGSTGVPKLVLVPHRTWTYATATQQELHRIDRDDRGAWLFPSHTNVSVSVVFWPFLAAGAHLSIPPREIVSAPEELALWIRDQRITQVFAVAPLAEALARLEWPTCELRLMLTGSDRVREWGRPDLPFEIGNWYGANEVNIVTSPMVPWEERITSATATAADRAGMPPIGRVWPGANWRVVDAHDQLVAPGEVGELLVGGRQLALGYLSARATAEKFLPDPQAAEPGARIYRTGDMVRVRPDGALEHCGRIDDQVQINGKRVEMAEVERALLTYPGVREAAATTVESRTGRPQLVGYLVTDAPVIDAELRRAMADALPSHMVPVAFVRMDQLPRNRGDKIDRRALPHPDAAAADRGNYLNALAVSVLSEVLDRESCAPDDNFFLLGGDSLLAVTAARRLSLKAGRPVAAQDVFLNPTPRELGAFLRTAPVAAHQR</sequence>
<dbReference type="EMBL" id="KF264545">
    <property type="protein sequence ID" value="AGS49470.1"/>
    <property type="molecule type" value="Genomic_DNA"/>
</dbReference>
<keyword evidence="1" id="KW-0596">Phosphopantetheine</keyword>
<accession>S5TKM1</accession>